<feature type="transmembrane region" description="Helical" evidence="8">
    <location>
        <begin position="405"/>
        <end position="427"/>
    </location>
</feature>
<feature type="transmembrane region" description="Helical" evidence="8">
    <location>
        <begin position="643"/>
        <end position="672"/>
    </location>
</feature>
<feature type="domain" description="SSD" evidence="9">
    <location>
        <begin position="573"/>
        <end position="701"/>
    </location>
</feature>
<dbReference type="InterPro" id="IPR004869">
    <property type="entry name" value="MMPL_dom"/>
</dbReference>
<comment type="caution">
    <text evidence="10">The sequence shown here is derived from an EMBL/GenBank/DDBJ whole genome shotgun (WGS) entry which is preliminary data.</text>
</comment>
<keyword evidence="3" id="KW-1003">Cell membrane</keyword>
<comment type="similarity">
    <text evidence="2">Belongs to the resistance-nodulation-cell division (RND) (TC 2.A.6) family. MmpL subfamily.</text>
</comment>
<feature type="transmembrane region" description="Helical" evidence="8">
    <location>
        <begin position="341"/>
        <end position="367"/>
    </location>
</feature>
<protein>
    <submittedName>
        <fullName evidence="10">MMPL family transporter</fullName>
    </submittedName>
</protein>
<dbReference type="InterPro" id="IPR050545">
    <property type="entry name" value="Mycobact_MmpL"/>
</dbReference>
<dbReference type="SUPFAM" id="SSF82866">
    <property type="entry name" value="Multidrug efflux transporter AcrB transmembrane domain"/>
    <property type="match status" value="2"/>
</dbReference>
<evidence type="ECO:0000256" key="4">
    <source>
        <dbReference type="ARBA" id="ARBA00022692"/>
    </source>
</evidence>
<feature type="transmembrane region" description="Helical" evidence="8">
    <location>
        <begin position="570"/>
        <end position="591"/>
    </location>
</feature>
<dbReference type="PANTHER" id="PTHR33406:SF6">
    <property type="entry name" value="MEMBRANE PROTEIN YDGH-RELATED"/>
    <property type="match status" value="1"/>
</dbReference>
<keyword evidence="4 8" id="KW-0812">Transmembrane</keyword>
<dbReference type="Pfam" id="PF03176">
    <property type="entry name" value="MMPL"/>
    <property type="match status" value="2"/>
</dbReference>
<evidence type="ECO:0000313" key="10">
    <source>
        <dbReference type="EMBL" id="MCP3420270.1"/>
    </source>
</evidence>
<reference evidence="10 11" key="1">
    <citation type="submission" date="2022-06" db="EMBL/GenBank/DDBJ databases">
        <authorList>
            <person name="So Y."/>
        </authorList>
    </citation>
    <scope>NUCLEOTIDE SEQUENCE [LARGE SCALE GENOMIC DNA]</scope>
    <source>
        <strain evidence="10 11">STR3</strain>
    </source>
</reference>
<feature type="region of interest" description="Disordered" evidence="7">
    <location>
        <begin position="102"/>
        <end position="145"/>
    </location>
</feature>
<organism evidence="10 11">
    <name type="scientific">Nocardioides pinisoli</name>
    <dbReference type="NCBI Taxonomy" id="2950279"/>
    <lineage>
        <taxon>Bacteria</taxon>
        <taxon>Bacillati</taxon>
        <taxon>Actinomycetota</taxon>
        <taxon>Actinomycetes</taxon>
        <taxon>Propionibacteriales</taxon>
        <taxon>Nocardioidaceae</taxon>
        <taxon>Nocardioides</taxon>
    </lineage>
</organism>
<dbReference type="Gene3D" id="1.20.1640.10">
    <property type="entry name" value="Multidrug efflux transporter AcrB transmembrane domain"/>
    <property type="match status" value="2"/>
</dbReference>
<dbReference type="RefSeq" id="WP_254179514.1">
    <property type="nucleotide sequence ID" value="NZ_JANARS010000001.1"/>
</dbReference>
<evidence type="ECO:0000256" key="2">
    <source>
        <dbReference type="ARBA" id="ARBA00010157"/>
    </source>
</evidence>
<evidence type="ECO:0000256" key="8">
    <source>
        <dbReference type="SAM" id="Phobius"/>
    </source>
</evidence>
<feature type="domain" description="SSD" evidence="9">
    <location>
        <begin position="248"/>
        <end position="366"/>
    </location>
</feature>
<dbReference type="PROSITE" id="PS50156">
    <property type="entry name" value="SSD"/>
    <property type="match status" value="2"/>
</dbReference>
<feature type="transmembrane region" description="Helical" evidence="8">
    <location>
        <begin position="545"/>
        <end position="563"/>
    </location>
</feature>
<comment type="subcellular location">
    <subcellularLocation>
        <location evidence="1">Cell membrane</location>
        <topology evidence="1">Multi-pass membrane protein</topology>
    </subcellularLocation>
</comment>
<evidence type="ECO:0000256" key="1">
    <source>
        <dbReference type="ARBA" id="ARBA00004651"/>
    </source>
</evidence>
<feature type="transmembrane region" description="Helical" evidence="8">
    <location>
        <begin position="269"/>
        <end position="291"/>
    </location>
</feature>
<feature type="transmembrane region" description="Helical" evidence="8">
    <location>
        <begin position="18"/>
        <end position="37"/>
    </location>
</feature>
<feature type="transmembrane region" description="Helical" evidence="8">
    <location>
        <begin position="312"/>
        <end position="335"/>
    </location>
</feature>
<feature type="transmembrane region" description="Helical" evidence="8">
    <location>
        <begin position="211"/>
        <end position="229"/>
    </location>
</feature>
<dbReference type="PANTHER" id="PTHR33406">
    <property type="entry name" value="MEMBRANE PROTEIN MJ1562-RELATED"/>
    <property type="match status" value="1"/>
</dbReference>
<keyword evidence="11" id="KW-1185">Reference proteome</keyword>
<feature type="transmembrane region" description="Helical" evidence="8">
    <location>
        <begin position="236"/>
        <end position="257"/>
    </location>
</feature>
<evidence type="ECO:0000313" key="11">
    <source>
        <dbReference type="Proteomes" id="UP001204524"/>
    </source>
</evidence>
<evidence type="ECO:0000256" key="7">
    <source>
        <dbReference type="SAM" id="MobiDB-lite"/>
    </source>
</evidence>
<keyword evidence="6 8" id="KW-0472">Membrane</keyword>
<accession>A0ABT1KRA2</accession>
<proteinExistence type="inferred from homology"/>
<sequence length="716" mass="73867">MPSHPTPAAARAITGRRLAWFFALVPILLALFAIAFVPEGERENSALDTLPAGADSTLAVELEEQLPDDEGQVAIVLWTAESGELDQATQGELTQQSVSLLSEAGGGGAPEGAPDGAAGGGDGAGAPQDGPPGGPPGGGEGQQSPLVVAEDGTAAFVAVPVSSSSATDNIDKVEELRDQLREDAPDGVEVQVTGPAGIQADIGQVFDGADIRLLGATAAVVAILLIITYRSPVLWLVPLTVVGIADRLAAIAATNVLEVAGVAWDESTIGILSVLVFGAGTDYALLLISRYRDELKTTESRHEAMAHALSRTFEAVLSSATTVVLGLLTLLLSAIPTTRGLGLACAVGVVIAATFALVVLPAALVLFGRWVFWPRVPHVGDPVLVDSRGVWHRVGSAVARRPRTFVAGTVVALTVMALGATTITTGLDPADQFLERPEAISAAERLGESFPAGTSDPVQVVTRDDPEQVLAAVEEVEGVDSARVTTTGDGIARIDAVPDAAPGSDAAQAVVLDVRDAVADFDDTHVGGGDAEALDAADYAASDRLLILPLILLLVLGALLLLLRSVVAPILLVATVVATYAASMGASWWLFQTVFGFDAMDTGVPLLAFLFLVALGVDYNIFLVTRAREEAREHGTRTGMLRALTATGGVITSAGILLAAVFAVLGVLPLVVLAQLGAIIFVGVLLDTLVVRTVLVPALALTLGEKFWWPRKVGPA</sequence>
<gene>
    <name evidence="10" type="ORF">NCI01_00530</name>
</gene>
<dbReference type="InterPro" id="IPR000731">
    <property type="entry name" value="SSD"/>
</dbReference>
<name>A0ABT1KRA2_9ACTN</name>
<feature type="transmembrane region" description="Helical" evidence="8">
    <location>
        <begin position="678"/>
        <end position="703"/>
    </location>
</feature>
<keyword evidence="5 8" id="KW-1133">Transmembrane helix</keyword>
<evidence type="ECO:0000256" key="5">
    <source>
        <dbReference type="ARBA" id="ARBA00022989"/>
    </source>
</evidence>
<evidence type="ECO:0000256" key="6">
    <source>
        <dbReference type="ARBA" id="ARBA00023136"/>
    </source>
</evidence>
<evidence type="ECO:0000259" key="9">
    <source>
        <dbReference type="PROSITE" id="PS50156"/>
    </source>
</evidence>
<feature type="transmembrane region" description="Helical" evidence="8">
    <location>
        <begin position="603"/>
        <end position="622"/>
    </location>
</feature>
<evidence type="ECO:0000256" key="3">
    <source>
        <dbReference type="ARBA" id="ARBA00022475"/>
    </source>
</evidence>
<dbReference type="Proteomes" id="UP001204524">
    <property type="component" value="Unassembled WGS sequence"/>
</dbReference>
<dbReference type="EMBL" id="JANARS010000001">
    <property type="protein sequence ID" value="MCP3420270.1"/>
    <property type="molecule type" value="Genomic_DNA"/>
</dbReference>